<dbReference type="EMBL" id="BK032763">
    <property type="protein sequence ID" value="DAF59101.1"/>
    <property type="molecule type" value="Genomic_DNA"/>
</dbReference>
<organism evidence="1">
    <name type="scientific">Siphoviridae sp. ctmwf23</name>
    <dbReference type="NCBI Taxonomy" id="2827935"/>
    <lineage>
        <taxon>Viruses</taxon>
        <taxon>Duplodnaviria</taxon>
        <taxon>Heunggongvirae</taxon>
        <taxon>Uroviricota</taxon>
        <taxon>Caudoviricetes</taxon>
    </lineage>
</organism>
<name>A0A8S5T6X9_9CAUD</name>
<reference evidence="1" key="1">
    <citation type="journal article" date="2021" name="Proc. Natl. Acad. Sci. U.S.A.">
        <title>A Catalog of Tens of Thousands of Viruses from Human Metagenomes Reveals Hidden Associations with Chronic Diseases.</title>
        <authorList>
            <person name="Tisza M.J."/>
            <person name="Buck C.B."/>
        </authorList>
    </citation>
    <scope>NUCLEOTIDE SEQUENCE</scope>
    <source>
        <strain evidence="1">Ctmwf23</strain>
    </source>
</reference>
<proteinExistence type="predicted"/>
<sequence length="229" mass="26241">MLRHSSLQDARQWLDSRSNQTHLITHHKIATNMEYRLYNADTLNRYAKDCHQRAVAKGFWAEKHTYYHHLMLVISELSEAIEADRLGKWAKLDHDTIDTLQRIEGAPYAQEFLRLVKDTVEDEIADAVIRLLDLLGCLLKGVDLTQEELNMAPAAYDRITPPKMLTDAMFVVVSGSVYAACNDKEFISVLTPIKSLEHLCDHLGIDLMTHIELKLKYNATRPALHGKKY</sequence>
<accession>A0A8S5T6X9</accession>
<evidence type="ECO:0000313" key="1">
    <source>
        <dbReference type="EMBL" id="DAF59101.1"/>
    </source>
</evidence>
<protein>
    <submittedName>
        <fullName evidence="1">NTP-PPase-like protein</fullName>
    </submittedName>
</protein>
<dbReference type="Gene3D" id="1.10.287.1080">
    <property type="entry name" value="MazG-like"/>
    <property type="match status" value="1"/>
</dbReference>